<evidence type="ECO:0000313" key="4">
    <source>
        <dbReference type="Proteomes" id="UP000195141"/>
    </source>
</evidence>
<accession>A0A242KDH9</accession>
<keyword evidence="1" id="KW-1133">Transmembrane helix</keyword>
<feature type="transmembrane region" description="Helical" evidence="1">
    <location>
        <begin position="44"/>
        <end position="60"/>
    </location>
</feature>
<sequence length="178" mass="20576">MVNEKLRVAYSLSVEDNLIYLKKIFFSKKNPSIVEGIQRWIRKAFLLLVVLYPLLIFVLTNSVRSAIITGLIGLLLMGVLWLNATKIYWARYCSKAKKDLIRFHFDNDPEGRVPIEAVFTEEEVTIISEARTKTLRSSDICLTEVTEDYIIFYTIKYDGSFIPLNGLINKQEVIAWFS</sequence>
<evidence type="ECO:0000313" key="3">
    <source>
        <dbReference type="EMBL" id="WYJ88661.1"/>
    </source>
</evidence>
<protein>
    <recommendedName>
        <fullName evidence="5">YcxB-like protein domain-containing protein</fullName>
    </recommendedName>
</protein>
<reference evidence="3" key="2">
    <citation type="submission" date="2017-05" db="EMBL/GenBank/DDBJ databases">
        <authorList>
            <consortium name="The Broad Institute Genomics Platform"/>
            <consortium name="The Broad Institute Genomic Center for Infectious Diseases"/>
            <person name="Earl A."/>
            <person name="Manson A."/>
            <person name="Schwartman J."/>
            <person name="Gilmore M."/>
            <person name="Abouelleil A."/>
            <person name="Cao P."/>
            <person name="Chapman S."/>
            <person name="Cusick C."/>
            <person name="Shea T."/>
            <person name="Young S."/>
            <person name="Neafsey D."/>
            <person name="Nusbaum C."/>
            <person name="Birren B."/>
        </authorList>
    </citation>
    <scope>NUCLEOTIDE SEQUENCE</scope>
    <source>
        <strain evidence="3">9E7_DIV0242</strain>
    </source>
</reference>
<feature type="transmembrane region" description="Helical" evidence="1">
    <location>
        <begin position="66"/>
        <end position="89"/>
    </location>
</feature>
<dbReference type="Proteomes" id="UP000195141">
    <property type="component" value="Chromosome"/>
</dbReference>
<reference evidence="2" key="1">
    <citation type="submission" date="2017-05" db="EMBL/GenBank/DDBJ databases">
        <title>The Genome Sequence of Enterococcus sp. 9E7_DIV0242.</title>
        <authorList>
            <consortium name="The Broad Institute Genomics Platform"/>
            <consortium name="The Broad Institute Genomic Center for Infectious Diseases"/>
            <person name="Earl A."/>
            <person name="Manson A."/>
            <person name="Schwartman J."/>
            <person name="Gilmore M."/>
            <person name="Abouelleil A."/>
            <person name="Cao P."/>
            <person name="Chapman S."/>
            <person name="Cusick C."/>
            <person name="Shea T."/>
            <person name="Young S."/>
            <person name="Neafsey D."/>
            <person name="Nusbaum C."/>
            <person name="Birren B."/>
        </authorList>
    </citation>
    <scope>NUCLEOTIDE SEQUENCE [LARGE SCALE GENOMIC DNA]</scope>
    <source>
        <strain evidence="2">9E7_DIV0242</strain>
    </source>
</reference>
<dbReference type="EMBL" id="NGMM01000001">
    <property type="protein sequence ID" value="OTP18600.1"/>
    <property type="molecule type" value="Genomic_DNA"/>
</dbReference>
<proteinExistence type="predicted"/>
<evidence type="ECO:0000313" key="2">
    <source>
        <dbReference type="EMBL" id="OTP18600.1"/>
    </source>
</evidence>
<dbReference type="EMBL" id="CP147247">
    <property type="protein sequence ID" value="WYJ88661.1"/>
    <property type="molecule type" value="Genomic_DNA"/>
</dbReference>
<evidence type="ECO:0000256" key="1">
    <source>
        <dbReference type="SAM" id="Phobius"/>
    </source>
</evidence>
<reference evidence="3" key="3">
    <citation type="submission" date="2024-03" db="EMBL/GenBank/DDBJ databases">
        <title>The Genome Sequence of Enterococcus sp. DIV0242b.</title>
        <authorList>
            <consortium name="The Broad Institute Genomics Platform"/>
            <consortium name="The Broad Institute Microbial Omics Core"/>
            <consortium name="The Broad Institute Genomic Center for Infectious Diseases"/>
            <person name="Earl A."/>
            <person name="Manson A."/>
            <person name="Gilmore M."/>
            <person name="Schwartman J."/>
            <person name="Shea T."/>
            <person name="Abouelleil A."/>
            <person name="Cao P."/>
            <person name="Chapman S."/>
            <person name="Cusick C."/>
            <person name="Young S."/>
            <person name="Neafsey D."/>
            <person name="Nusbaum C."/>
            <person name="Birren B."/>
        </authorList>
    </citation>
    <scope>NUCLEOTIDE SEQUENCE</scope>
    <source>
        <strain evidence="3">9E7_DIV0242</strain>
    </source>
</reference>
<keyword evidence="1" id="KW-0812">Transmembrane</keyword>
<dbReference type="RefSeq" id="WP_086347571.1">
    <property type="nucleotide sequence ID" value="NZ_CP147247.1"/>
</dbReference>
<evidence type="ECO:0008006" key="5">
    <source>
        <dbReference type="Google" id="ProtNLM"/>
    </source>
</evidence>
<gene>
    <name evidence="3" type="ORF">A5888_000380</name>
    <name evidence="2" type="ORF">A5888_000414</name>
</gene>
<keyword evidence="1" id="KW-0472">Membrane</keyword>
<keyword evidence="4" id="KW-1185">Reference proteome</keyword>
<name>A0A242KDH9_9ENTE</name>
<dbReference type="AlphaFoldDB" id="A0A242KDH9"/>
<organism evidence="2">
    <name type="scientific">Candidatus Enterococcus clewellii</name>
    <dbReference type="NCBI Taxonomy" id="1834193"/>
    <lineage>
        <taxon>Bacteria</taxon>
        <taxon>Bacillati</taxon>
        <taxon>Bacillota</taxon>
        <taxon>Bacilli</taxon>
        <taxon>Lactobacillales</taxon>
        <taxon>Enterococcaceae</taxon>
        <taxon>Enterococcus</taxon>
    </lineage>
</organism>